<comment type="subcellular location">
    <subcellularLocation>
        <location evidence="2">Cell membrane</location>
        <topology evidence="2">Multi-pass membrane protein</topology>
    </subcellularLocation>
</comment>
<dbReference type="GO" id="GO:0005886">
    <property type="term" value="C:plasma membrane"/>
    <property type="evidence" value="ECO:0007669"/>
    <property type="project" value="UniProtKB-SubCell"/>
</dbReference>
<dbReference type="PIRSF" id="PIRSF017385">
    <property type="entry name" value="CtaF"/>
    <property type="match status" value="1"/>
</dbReference>
<proteinExistence type="inferred from homology"/>
<dbReference type="GO" id="GO:0022900">
    <property type="term" value="P:electron transport chain"/>
    <property type="evidence" value="ECO:0007669"/>
    <property type="project" value="InterPro"/>
</dbReference>
<keyword evidence="4 10" id="KW-1003">Cell membrane</keyword>
<evidence type="ECO:0000256" key="9">
    <source>
        <dbReference type="ARBA" id="ARBA00047816"/>
    </source>
</evidence>
<feature type="transmembrane region" description="Helical" evidence="11">
    <location>
        <begin position="7"/>
        <end position="23"/>
    </location>
</feature>
<dbReference type="Pfam" id="PF12270">
    <property type="entry name" value="Cyt_c_ox_IV"/>
    <property type="match status" value="1"/>
</dbReference>
<comment type="function">
    <text evidence="1 10">Part of cytochrome c oxidase, its function is unknown.</text>
</comment>
<dbReference type="EC" id="7.1.1.9" evidence="10"/>
<keyword evidence="5 11" id="KW-0812">Transmembrane</keyword>
<name>A0A3T0S0H3_9ACTN</name>
<dbReference type="KEGG" id="aji:C0Z10_08770"/>
<dbReference type="InterPro" id="IPR021050">
    <property type="entry name" value="Cyt_c_oxidase_su4_actinobac"/>
</dbReference>
<keyword evidence="8 10" id="KW-0472">Membrane</keyword>
<evidence type="ECO:0000256" key="11">
    <source>
        <dbReference type="SAM" id="Phobius"/>
    </source>
</evidence>
<sequence>MKVERWVFTGLAIFLLVMTPIYWLSAHEIAGALALGLAGLMSVMIAGYVLAVGRRIDARPEDDKEAEVIDGAGTLGFFPPTSIWPFWCGVTVALICLGPPFGWWLSVLGVAVGVWAVCGWAFQFYRGEYAH</sequence>
<dbReference type="AlphaFoldDB" id="A0A3T0S0H3"/>
<dbReference type="EMBL" id="CP025570">
    <property type="protein sequence ID" value="AZZ39828.1"/>
    <property type="molecule type" value="Genomic_DNA"/>
</dbReference>
<dbReference type="Proteomes" id="UP000285875">
    <property type="component" value="Chromosome"/>
</dbReference>
<keyword evidence="6 10" id="KW-1278">Translocase</keyword>
<organism evidence="12 13">
    <name type="scientific">Acidipropionibacterium jensenii</name>
    <dbReference type="NCBI Taxonomy" id="1749"/>
    <lineage>
        <taxon>Bacteria</taxon>
        <taxon>Bacillati</taxon>
        <taxon>Actinomycetota</taxon>
        <taxon>Actinomycetes</taxon>
        <taxon>Propionibacteriales</taxon>
        <taxon>Propionibacteriaceae</taxon>
        <taxon>Acidipropionibacterium</taxon>
    </lineage>
</organism>
<comment type="catalytic activity">
    <reaction evidence="9 10">
        <text>4 Fe(II)-[cytochrome c] + O2 + 8 H(+)(in) = 4 Fe(III)-[cytochrome c] + 2 H2O + 4 H(+)(out)</text>
        <dbReference type="Rhea" id="RHEA:11436"/>
        <dbReference type="Rhea" id="RHEA-COMP:10350"/>
        <dbReference type="Rhea" id="RHEA-COMP:14399"/>
        <dbReference type="ChEBI" id="CHEBI:15377"/>
        <dbReference type="ChEBI" id="CHEBI:15378"/>
        <dbReference type="ChEBI" id="CHEBI:15379"/>
        <dbReference type="ChEBI" id="CHEBI:29033"/>
        <dbReference type="ChEBI" id="CHEBI:29034"/>
        <dbReference type="EC" id="7.1.1.9"/>
    </reaction>
</comment>
<feature type="transmembrane region" description="Helical" evidence="11">
    <location>
        <begin position="101"/>
        <end position="122"/>
    </location>
</feature>
<evidence type="ECO:0000256" key="4">
    <source>
        <dbReference type="ARBA" id="ARBA00022475"/>
    </source>
</evidence>
<accession>A0A3T0S0H3</accession>
<comment type="subunit">
    <text evidence="10">Associates with subunits I, II and III to form cytochrome c oxidase.</text>
</comment>
<evidence type="ECO:0000313" key="13">
    <source>
        <dbReference type="Proteomes" id="UP000285875"/>
    </source>
</evidence>
<feature type="transmembrane region" description="Helical" evidence="11">
    <location>
        <begin position="29"/>
        <end position="51"/>
    </location>
</feature>
<keyword evidence="7 11" id="KW-1133">Transmembrane helix</keyword>
<evidence type="ECO:0000256" key="6">
    <source>
        <dbReference type="ARBA" id="ARBA00022967"/>
    </source>
</evidence>
<evidence type="ECO:0000313" key="12">
    <source>
        <dbReference type="EMBL" id="AZZ39828.1"/>
    </source>
</evidence>
<dbReference type="GO" id="GO:0004129">
    <property type="term" value="F:cytochrome-c oxidase activity"/>
    <property type="evidence" value="ECO:0007669"/>
    <property type="project" value="UniProtKB-EC"/>
</dbReference>
<evidence type="ECO:0000256" key="8">
    <source>
        <dbReference type="ARBA" id="ARBA00023136"/>
    </source>
</evidence>
<protein>
    <recommendedName>
        <fullName evidence="10">Cytochrome c oxidase polypeptide 4</fullName>
        <ecNumber evidence="10">7.1.1.9</ecNumber>
    </recommendedName>
    <alternativeName>
        <fullName evidence="10">Cytochrome aa3 subunit 4</fullName>
    </alternativeName>
    <alternativeName>
        <fullName evidence="10">Cytochrome c oxidase polypeptide IV</fullName>
    </alternativeName>
</protein>
<evidence type="ECO:0000256" key="2">
    <source>
        <dbReference type="ARBA" id="ARBA00004651"/>
    </source>
</evidence>
<evidence type="ECO:0000256" key="1">
    <source>
        <dbReference type="ARBA" id="ARBA00002536"/>
    </source>
</evidence>
<reference evidence="13" key="1">
    <citation type="submission" date="2017-12" db="EMBL/GenBank/DDBJ databases">
        <title>Whole genome sequencing of Acidipropionibacterium jensenii strains JS279 and JS280.</title>
        <authorList>
            <person name="Deptula P."/>
            <person name="Laine P."/>
            <person name="Smolander O.-P."/>
            <person name="Paulin L."/>
            <person name="Auvinen P."/>
            <person name="Varmanen P."/>
        </authorList>
    </citation>
    <scope>NUCLEOTIDE SEQUENCE [LARGE SCALE GENOMIC DNA]</scope>
    <source>
        <strain evidence="13">JS280</strain>
    </source>
</reference>
<evidence type="ECO:0000256" key="3">
    <source>
        <dbReference type="ARBA" id="ARBA00006870"/>
    </source>
</evidence>
<dbReference type="RefSeq" id="WP_097799115.1">
    <property type="nucleotide sequence ID" value="NZ_CP025570.1"/>
</dbReference>
<gene>
    <name evidence="12" type="ORF">C0Z10_08770</name>
</gene>
<evidence type="ECO:0000256" key="7">
    <source>
        <dbReference type="ARBA" id="ARBA00022989"/>
    </source>
</evidence>
<evidence type="ECO:0000256" key="10">
    <source>
        <dbReference type="PIRNR" id="PIRNR017385"/>
    </source>
</evidence>
<comment type="similarity">
    <text evidence="3 10">Belongs to the cytochrome c oxidase bacterial subunit CtaF family.</text>
</comment>
<evidence type="ECO:0000256" key="5">
    <source>
        <dbReference type="ARBA" id="ARBA00022692"/>
    </source>
</evidence>
<feature type="transmembrane region" description="Helical" evidence="11">
    <location>
        <begin position="72"/>
        <end position="95"/>
    </location>
</feature>